<reference evidence="2" key="1">
    <citation type="submission" date="2020-10" db="EMBL/GenBank/DDBJ databases">
        <authorList>
            <person name="Gilroy R."/>
        </authorList>
    </citation>
    <scope>NUCLEOTIDE SEQUENCE</scope>
    <source>
        <strain evidence="2">2889</strain>
    </source>
</reference>
<feature type="transmembrane region" description="Helical" evidence="1">
    <location>
        <begin position="259"/>
        <end position="275"/>
    </location>
</feature>
<keyword evidence="1" id="KW-0812">Transmembrane</keyword>
<feature type="transmembrane region" description="Helical" evidence="1">
    <location>
        <begin position="235"/>
        <end position="252"/>
    </location>
</feature>
<evidence type="ECO:0000313" key="3">
    <source>
        <dbReference type="Proteomes" id="UP000823612"/>
    </source>
</evidence>
<sequence length="300" mass="33892">MLIRIAKSNLVFQYLLVFVVSLLLAGKALSTNGFFNGNTWLVWFLHLAWALAVGWIAAKHRLTRNPGLLALIFLCLDVAHAGMDYSTRIWGYPLFILSFHYGLSIYGKERPYPAIFNSAFFWSAFTVVCPELLFSLPCFFIILLSYSATSWRELGSALLGIGVPYWLAGTYDFLWQDDLLARIWDKALIFGFPGFSADILLPGLLGLFCSVISFLAMLSLKKNLQDLDMAERHRASALTALFLYFCVFTVATRIHPDTIFPLFIPSAFFCTKFLINLKRESAKDLILLAIIVLSLLACYF</sequence>
<feature type="transmembrane region" description="Helical" evidence="1">
    <location>
        <begin position="119"/>
        <end position="148"/>
    </location>
</feature>
<protein>
    <submittedName>
        <fullName evidence="2">Uncharacterized protein</fullName>
    </submittedName>
</protein>
<feature type="transmembrane region" description="Helical" evidence="1">
    <location>
        <begin position="89"/>
        <end position="107"/>
    </location>
</feature>
<feature type="transmembrane region" description="Helical" evidence="1">
    <location>
        <begin position="187"/>
        <end position="215"/>
    </location>
</feature>
<comment type="caution">
    <text evidence="2">The sequence shown here is derived from an EMBL/GenBank/DDBJ whole genome shotgun (WGS) entry which is preliminary data.</text>
</comment>
<dbReference type="AlphaFoldDB" id="A0A9D9H306"/>
<dbReference type="Proteomes" id="UP000823612">
    <property type="component" value="Unassembled WGS sequence"/>
</dbReference>
<gene>
    <name evidence="2" type="ORF">IAB08_06180</name>
</gene>
<evidence type="ECO:0000256" key="1">
    <source>
        <dbReference type="SAM" id="Phobius"/>
    </source>
</evidence>
<proteinExistence type="predicted"/>
<feature type="transmembrane region" description="Helical" evidence="1">
    <location>
        <begin position="154"/>
        <end position="175"/>
    </location>
</feature>
<accession>A0A9D9H306</accession>
<organism evidence="2 3">
    <name type="scientific">Candidatus Pullibacteroides excrementavium</name>
    <dbReference type="NCBI Taxonomy" id="2840905"/>
    <lineage>
        <taxon>Bacteria</taxon>
        <taxon>Pseudomonadati</taxon>
        <taxon>Bacteroidota</taxon>
        <taxon>Bacteroidia</taxon>
        <taxon>Bacteroidales</taxon>
        <taxon>Candidatus Pullibacteroides</taxon>
    </lineage>
</organism>
<dbReference type="EMBL" id="JADIMZ010000093">
    <property type="protein sequence ID" value="MBO8432863.1"/>
    <property type="molecule type" value="Genomic_DNA"/>
</dbReference>
<name>A0A9D9H306_9BACT</name>
<reference evidence="2" key="2">
    <citation type="journal article" date="2021" name="PeerJ">
        <title>Extensive microbial diversity within the chicken gut microbiome revealed by metagenomics and culture.</title>
        <authorList>
            <person name="Gilroy R."/>
            <person name="Ravi A."/>
            <person name="Getino M."/>
            <person name="Pursley I."/>
            <person name="Horton D.L."/>
            <person name="Alikhan N.F."/>
            <person name="Baker D."/>
            <person name="Gharbi K."/>
            <person name="Hall N."/>
            <person name="Watson M."/>
            <person name="Adriaenssens E.M."/>
            <person name="Foster-Nyarko E."/>
            <person name="Jarju S."/>
            <person name="Secka A."/>
            <person name="Antonio M."/>
            <person name="Oren A."/>
            <person name="Chaudhuri R.R."/>
            <person name="La Ragione R."/>
            <person name="Hildebrand F."/>
            <person name="Pallen M.J."/>
        </authorList>
    </citation>
    <scope>NUCLEOTIDE SEQUENCE</scope>
    <source>
        <strain evidence="2">2889</strain>
    </source>
</reference>
<feature type="transmembrane region" description="Helical" evidence="1">
    <location>
        <begin position="40"/>
        <end position="58"/>
    </location>
</feature>
<keyword evidence="1" id="KW-0472">Membrane</keyword>
<keyword evidence="1" id="KW-1133">Transmembrane helix</keyword>
<evidence type="ECO:0000313" key="2">
    <source>
        <dbReference type="EMBL" id="MBO8432863.1"/>
    </source>
</evidence>